<protein>
    <submittedName>
        <fullName evidence="1">Uncharacterized protein</fullName>
    </submittedName>
</protein>
<dbReference type="EMBL" id="GGEC01079332">
    <property type="protein sequence ID" value="MBX59816.1"/>
    <property type="molecule type" value="Transcribed_RNA"/>
</dbReference>
<proteinExistence type="predicted"/>
<sequence length="18" mass="2150">MSRVSYGDMLLMRTISWC</sequence>
<organism evidence="1">
    <name type="scientific">Rhizophora mucronata</name>
    <name type="common">Asiatic mangrove</name>
    <dbReference type="NCBI Taxonomy" id="61149"/>
    <lineage>
        <taxon>Eukaryota</taxon>
        <taxon>Viridiplantae</taxon>
        <taxon>Streptophyta</taxon>
        <taxon>Embryophyta</taxon>
        <taxon>Tracheophyta</taxon>
        <taxon>Spermatophyta</taxon>
        <taxon>Magnoliopsida</taxon>
        <taxon>eudicotyledons</taxon>
        <taxon>Gunneridae</taxon>
        <taxon>Pentapetalae</taxon>
        <taxon>rosids</taxon>
        <taxon>fabids</taxon>
        <taxon>Malpighiales</taxon>
        <taxon>Rhizophoraceae</taxon>
        <taxon>Rhizophora</taxon>
    </lineage>
</organism>
<evidence type="ECO:0000313" key="1">
    <source>
        <dbReference type="EMBL" id="MBX59816.1"/>
    </source>
</evidence>
<dbReference type="AlphaFoldDB" id="A0A2P2PYJ6"/>
<name>A0A2P2PYJ6_RHIMU</name>
<accession>A0A2P2PYJ6</accession>
<reference evidence="1" key="1">
    <citation type="submission" date="2018-02" db="EMBL/GenBank/DDBJ databases">
        <title>Rhizophora mucronata_Transcriptome.</title>
        <authorList>
            <person name="Meera S.P."/>
            <person name="Sreeshan A."/>
            <person name="Augustine A."/>
        </authorList>
    </citation>
    <scope>NUCLEOTIDE SEQUENCE</scope>
    <source>
        <tissue evidence="1">Leaf</tissue>
    </source>
</reference>